<dbReference type="GO" id="GO:0005829">
    <property type="term" value="C:cytosol"/>
    <property type="evidence" value="ECO:0007669"/>
    <property type="project" value="GOC"/>
</dbReference>
<dbReference type="PANTHER" id="PTHR12952:SF0">
    <property type="entry name" value="PROTEIN SYS1 HOMOLOG"/>
    <property type="match status" value="1"/>
</dbReference>
<evidence type="ECO:0000256" key="8">
    <source>
        <dbReference type="ARBA" id="ARBA00023136"/>
    </source>
</evidence>
<feature type="transmembrane region" description="Helical" evidence="9">
    <location>
        <begin position="13"/>
        <end position="40"/>
    </location>
</feature>
<evidence type="ECO:0008006" key="11">
    <source>
        <dbReference type="Google" id="ProtNLM"/>
    </source>
</evidence>
<sequence>MTKSEKQQFNPRLIVYQIVALQCFYYLTLGALLGTFHILFGTSLSMEHFFSSKFMNSGSASGWVVMAATVLTSLCGSLLLAIVVEKSRKCLDFTATLFILHLMLCCGWQGVPATWDWWITHVVALVVMVVLGEYLCSRRELQDIPLVAI</sequence>
<dbReference type="AlphaFoldDB" id="A0A7S2AZ83"/>
<evidence type="ECO:0000256" key="6">
    <source>
        <dbReference type="ARBA" id="ARBA00022989"/>
    </source>
</evidence>
<dbReference type="GO" id="GO:0006895">
    <property type="term" value="P:Golgi to endosome transport"/>
    <property type="evidence" value="ECO:0007669"/>
    <property type="project" value="TreeGrafter"/>
</dbReference>
<evidence type="ECO:0000256" key="3">
    <source>
        <dbReference type="ARBA" id="ARBA00022448"/>
    </source>
</evidence>
<proteinExistence type="inferred from homology"/>
<dbReference type="GO" id="GO:0000139">
    <property type="term" value="C:Golgi membrane"/>
    <property type="evidence" value="ECO:0007669"/>
    <property type="project" value="UniProtKB-SubCell"/>
</dbReference>
<comment type="subcellular location">
    <subcellularLocation>
        <location evidence="1">Golgi apparatus membrane</location>
        <topology evidence="1">Multi-pass membrane protein</topology>
    </subcellularLocation>
</comment>
<organism evidence="10">
    <name type="scientific">Florenciella parvula</name>
    <dbReference type="NCBI Taxonomy" id="236787"/>
    <lineage>
        <taxon>Eukaryota</taxon>
        <taxon>Sar</taxon>
        <taxon>Stramenopiles</taxon>
        <taxon>Ochrophyta</taxon>
        <taxon>Dictyochophyceae</taxon>
        <taxon>Florenciellales</taxon>
        <taxon>Florenciella</taxon>
    </lineage>
</organism>
<feature type="transmembrane region" description="Helical" evidence="9">
    <location>
        <begin position="60"/>
        <end position="84"/>
    </location>
</feature>
<evidence type="ECO:0000256" key="7">
    <source>
        <dbReference type="ARBA" id="ARBA00023034"/>
    </source>
</evidence>
<keyword evidence="3" id="KW-0813">Transport</keyword>
<keyword evidence="4 9" id="KW-0812">Transmembrane</keyword>
<accession>A0A7S2AZ83</accession>
<feature type="transmembrane region" description="Helical" evidence="9">
    <location>
        <begin position="91"/>
        <end position="111"/>
    </location>
</feature>
<protein>
    <recommendedName>
        <fullName evidence="11">Protein SYS1 homolog</fullName>
    </recommendedName>
</protein>
<comment type="similarity">
    <text evidence="2">Belongs to the SYS1 family.</text>
</comment>
<evidence type="ECO:0000256" key="4">
    <source>
        <dbReference type="ARBA" id="ARBA00022692"/>
    </source>
</evidence>
<dbReference type="EMBL" id="HBGT01001332">
    <property type="protein sequence ID" value="CAD9381714.1"/>
    <property type="molecule type" value="Transcribed_RNA"/>
</dbReference>
<evidence type="ECO:0000256" key="2">
    <source>
        <dbReference type="ARBA" id="ARBA00008160"/>
    </source>
</evidence>
<dbReference type="GO" id="GO:0005802">
    <property type="term" value="C:trans-Golgi network"/>
    <property type="evidence" value="ECO:0007669"/>
    <property type="project" value="TreeGrafter"/>
</dbReference>
<dbReference type="PANTHER" id="PTHR12952">
    <property type="entry name" value="SYS1"/>
    <property type="match status" value="1"/>
</dbReference>
<keyword evidence="7" id="KW-0333">Golgi apparatus</keyword>
<name>A0A7S2AZ83_9STRA</name>
<keyword evidence="6 9" id="KW-1133">Transmembrane helix</keyword>
<dbReference type="Pfam" id="PF09801">
    <property type="entry name" value="SYS1"/>
    <property type="match status" value="1"/>
</dbReference>
<keyword evidence="8 9" id="KW-0472">Membrane</keyword>
<dbReference type="GO" id="GO:0043001">
    <property type="term" value="P:Golgi to plasma membrane protein transport"/>
    <property type="evidence" value="ECO:0007669"/>
    <property type="project" value="TreeGrafter"/>
</dbReference>
<reference evidence="10" key="1">
    <citation type="submission" date="2021-01" db="EMBL/GenBank/DDBJ databases">
        <authorList>
            <person name="Corre E."/>
            <person name="Pelletier E."/>
            <person name="Niang G."/>
            <person name="Scheremetjew M."/>
            <person name="Finn R."/>
            <person name="Kale V."/>
            <person name="Holt S."/>
            <person name="Cochrane G."/>
            <person name="Meng A."/>
            <person name="Brown T."/>
            <person name="Cohen L."/>
        </authorList>
    </citation>
    <scope>NUCLEOTIDE SEQUENCE</scope>
    <source>
        <strain evidence="10">RCC1693</strain>
    </source>
</reference>
<evidence type="ECO:0000256" key="1">
    <source>
        <dbReference type="ARBA" id="ARBA00004653"/>
    </source>
</evidence>
<keyword evidence="5" id="KW-0653">Protein transport</keyword>
<dbReference type="InterPro" id="IPR019185">
    <property type="entry name" value="Integral_membrane_SYS1-rel"/>
</dbReference>
<evidence type="ECO:0000313" key="10">
    <source>
        <dbReference type="EMBL" id="CAD9381714.1"/>
    </source>
</evidence>
<feature type="transmembrane region" description="Helical" evidence="9">
    <location>
        <begin position="117"/>
        <end position="136"/>
    </location>
</feature>
<evidence type="ECO:0000256" key="5">
    <source>
        <dbReference type="ARBA" id="ARBA00022927"/>
    </source>
</evidence>
<dbReference type="GO" id="GO:0034067">
    <property type="term" value="P:protein localization to Golgi apparatus"/>
    <property type="evidence" value="ECO:0007669"/>
    <property type="project" value="TreeGrafter"/>
</dbReference>
<evidence type="ECO:0000256" key="9">
    <source>
        <dbReference type="SAM" id="Phobius"/>
    </source>
</evidence>
<gene>
    <name evidence="10" type="ORF">FPAR1323_LOCUS708</name>
</gene>